<dbReference type="EnsemblPlants" id="evm.model.01.1772">
    <property type="protein sequence ID" value="cds.evm.model.01.1772"/>
    <property type="gene ID" value="evm.TU.01.1772"/>
</dbReference>
<reference evidence="1" key="2">
    <citation type="submission" date="2021-03" db="UniProtKB">
        <authorList>
            <consortium name="EnsemblPlants"/>
        </authorList>
    </citation>
    <scope>IDENTIFICATION</scope>
</reference>
<reference evidence="1" key="1">
    <citation type="submission" date="2018-11" db="EMBL/GenBank/DDBJ databases">
        <authorList>
            <person name="Grassa J C."/>
        </authorList>
    </citation>
    <scope>NUCLEOTIDE SEQUENCE [LARGE SCALE GENOMIC DNA]</scope>
</reference>
<organism evidence="1 2">
    <name type="scientific">Cannabis sativa</name>
    <name type="common">Hemp</name>
    <name type="synonym">Marijuana</name>
    <dbReference type="NCBI Taxonomy" id="3483"/>
    <lineage>
        <taxon>Eukaryota</taxon>
        <taxon>Viridiplantae</taxon>
        <taxon>Streptophyta</taxon>
        <taxon>Embryophyta</taxon>
        <taxon>Tracheophyta</taxon>
        <taxon>Spermatophyta</taxon>
        <taxon>Magnoliopsida</taxon>
        <taxon>eudicotyledons</taxon>
        <taxon>Gunneridae</taxon>
        <taxon>Pentapetalae</taxon>
        <taxon>rosids</taxon>
        <taxon>fabids</taxon>
        <taxon>Rosales</taxon>
        <taxon>Cannabaceae</taxon>
        <taxon>Cannabis</taxon>
    </lineage>
</organism>
<sequence length="387" mass="42806">MGEAEHTLRQHNKKEQIVLQKRVDTLSSMKKAKIHKGIQTSSLGPMIDTEALSKWMVPKATVEVNYVKADTVAWINHVKIECKAEVDCVDKVASDKSLKLVTVGQSIKDVAAHIAKIEAQAERCHLRLQEMSYSMLLHIFWHKDSTILQHLGPDKEEYTQRVKAIKFDTYFEEFGLHHNDDEFVKELAEDLQSEHSAEISCLKQNVVAIFLSFRFSEGRGKVCNRVQAKFHLRKQSWTCINVQSCIATSLVELVTIPRTLQSNITVLGAKTDSVLDLLPTKCGPLEIVATCSSNGGRARPEGYGFPSPEANIATASGAVRSGSARSCDTRVDYDPLLVDDLWLLCTHSLEYPLGWSTLCTLGTGTCEVNPEAGAVGVGVRGTLNARI</sequence>
<dbReference type="EMBL" id="UZAU01000047">
    <property type="status" value="NOT_ANNOTATED_CDS"/>
    <property type="molecule type" value="Genomic_DNA"/>
</dbReference>
<dbReference type="AlphaFoldDB" id="A0A803NIF9"/>
<evidence type="ECO:0000313" key="2">
    <source>
        <dbReference type="Proteomes" id="UP000596661"/>
    </source>
</evidence>
<dbReference type="Proteomes" id="UP000596661">
    <property type="component" value="Chromosome 1"/>
</dbReference>
<protein>
    <submittedName>
        <fullName evidence="1">Uncharacterized protein</fullName>
    </submittedName>
</protein>
<proteinExistence type="predicted"/>
<evidence type="ECO:0000313" key="1">
    <source>
        <dbReference type="EnsemblPlants" id="cds.evm.model.01.1772"/>
    </source>
</evidence>
<accession>A0A803NIF9</accession>
<name>A0A803NIF9_CANSA</name>
<keyword evidence="2" id="KW-1185">Reference proteome</keyword>
<dbReference type="Gramene" id="evm.model.01.1772">
    <property type="protein sequence ID" value="cds.evm.model.01.1772"/>
    <property type="gene ID" value="evm.TU.01.1772"/>
</dbReference>